<proteinExistence type="predicted"/>
<dbReference type="AlphaFoldDB" id="A0A0A9AD49"/>
<name>A0A0A9AD49_ARUDO</name>
<organism evidence="1">
    <name type="scientific">Arundo donax</name>
    <name type="common">Giant reed</name>
    <name type="synonym">Donax arundinaceus</name>
    <dbReference type="NCBI Taxonomy" id="35708"/>
    <lineage>
        <taxon>Eukaryota</taxon>
        <taxon>Viridiplantae</taxon>
        <taxon>Streptophyta</taxon>
        <taxon>Embryophyta</taxon>
        <taxon>Tracheophyta</taxon>
        <taxon>Spermatophyta</taxon>
        <taxon>Magnoliopsida</taxon>
        <taxon>Liliopsida</taxon>
        <taxon>Poales</taxon>
        <taxon>Poaceae</taxon>
        <taxon>PACMAD clade</taxon>
        <taxon>Arundinoideae</taxon>
        <taxon>Arundineae</taxon>
        <taxon>Arundo</taxon>
    </lineage>
</organism>
<evidence type="ECO:0000313" key="1">
    <source>
        <dbReference type="EMBL" id="JAD49026.1"/>
    </source>
</evidence>
<dbReference type="EMBL" id="GBRH01248869">
    <property type="protein sequence ID" value="JAD49026.1"/>
    <property type="molecule type" value="Transcribed_RNA"/>
</dbReference>
<protein>
    <submittedName>
        <fullName evidence="1">Uncharacterized protein</fullName>
    </submittedName>
</protein>
<reference evidence="1" key="1">
    <citation type="submission" date="2014-09" db="EMBL/GenBank/DDBJ databases">
        <authorList>
            <person name="Magalhaes I.L.F."/>
            <person name="Oliveira U."/>
            <person name="Santos F.R."/>
            <person name="Vidigal T.H.D.A."/>
            <person name="Brescovit A.D."/>
            <person name="Santos A.J."/>
        </authorList>
    </citation>
    <scope>NUCLEOTIDE SEQUENCE</scope>
    <source>
        <tissue evidence="1">Shoot tissue taken approximately 20 cm above the soil surface</tissue>
    </source>
</reference>
<reference evidence="1" key="2">
    <citation type="journal article" date="2015" name="Data Brief">
        <title>Shoot transcriptome of the giant reed, Arundo donax.</title>
        <authorList>
            <person name="Barrero R.A."/>
            <person name="Guerrero F.D."/>
            <person name="Moolhuijzen P."/>
            <person name="Goolsby J.A."/>
            <person name="Tidwell J."/>
            <person name="Bellgard S.E."/>
            <person name="Bellgard M.I."/>
        </authorList>
    </citation>
    <scope>NUCLEOTIDE SEQUENCE</scope>
    <source>
        <tissue evidence="1">Shoot tissue taken approximately 20 cm above the soil surface</tissue>
    </source>
</reference>
<sequence length="31" mass="3713">MWHDRNLPMFALMFFLIVLWKGKAKSVESCN</sequence>
<accession>A0A0A9AD49</accession>